<dbReference type="OrthoDB" id="9808452at2"/>
<keyword evidence="8" id="KW-1185">Reference proteome</keyword>
<keyword evidence="3 5" id="KW-1133">Transmembrane helix</keyword>
<proteinExistence type="predicted"/>
<name>A0A0S2KFW9_9GAMM</name>
<feature type="transmembrane region" description="Helical" evidence="5">
    <location>
        <begin position="133"/>
        <end position="155"/>
    </location>
</feature>
<dbReference type="KEGG" id="pspi:PS2015_2575"/>
<evidence type="ECO:0000259" key="6">
    <source>
        <dbReference type="Pfam" id="PF04893"/>
    </source>
</evidence>
<organism evidence="7 8">
    <name type="scientific">Pseudohongiella spirulinae</name>
    <dbReference type="NCBI Taxonomy" id="1249552"/>
    <lineage>
        <taxon>Bacteria</taxon>
        <taxon>Pseudomonadati</taxon>
        <taxon>Pseudomonadota</taxon>
        <taxon>Gammaproteobacteria</taxon>
        <taxon>Pseudomonadales</taxon>
        <taxon>Pseudohongiellaceae</taxon>
        <taxon>Pseudohongiella</taxon>
    </lineage>
</organism>
<dbReference type="InterPro" id="IPR006977">
    <property type="entry name" value="Yip1_dom"/>
</dbReference>
<sequence>MNHLLGILTNPKAEWARIRDRDDSIAGHYLRYLIWIAILPPLAWWYGASQIGWELSGREIRLTSASAAQIMGLFYVTILLSVGFLGYMIHWMAKTYDAKNDDIAHGVGIAAYMCAPMFVVGLTGFYPNLWLDMFLATAASAYTIYLLYIGIPIVYDMPKERGFLFASATVAVGLVLMVSLMAATVILWEMGASPVFTD</sequence>
<keyword evidence="2 5" id="KW-0812">Transmembrane</keyword>
<reference evidence="7 8" key="1">
    <citation type="submission" date="2015-11" db="EMBL/GenBank/DDBJ databases">
        <authorList>
            <person name="Zhang Y."/>
            <person name="Guo Z."/>
        </authorList>
    </citation>
    <scope>NUCLEOTIDE SEQUENCE [LARGE SCALE GENOMIC DNA]</scope>
    <source>
        <strain evidence="7 8">KCTC 32221</strain>
    </source>
</reference>
<accession>A0A0S2KFW9</accession>
<dbReference type="Pfam" id="PF04893">
    <property type="entry name" value="Yip1"/>
    <property type="match status" value="1"/>
</dbReference>
<evidence type="ECO:0000256" key="2">
    <source>
        <dbReference type="ARBA" id="ARBA00022692"/>
    </source>
</evidence>
<feature type="transmembrane region" description="Helical" evidence="5">
    <location>
        <begin position="67"/>
        <end position="91"/>
    </location>
</feature>
<gene>
    <name evidence="7" type="ORF">PS2015_2575</name>
</gene>
<dbReference type="RefSeq" id="WP_082628134.1">
    <property type="nucleotide sequence ID" value="NZ_CP013189.1"/>
</dbReference>
<evidence type="ECO:0000313" key="8">
    <source>
        <dbReference type="Proteomes" id="UP000065641"/>
    </source>
</evidence>
<dbReference type="Proteomes" id="UP000065641">
    <property type="component" value="Chromosome"/>
</dbReference>
<feature type="domain" description="Yip1" evidence="6">
    <location>
        <begin position="6"/>
        <end position="180"/>
    </location>
</feature>
<evidence type="ECO:0000256" key="3">
    <source>
        <dbReference type="ARBA" id="ARBA00022989"/>
    </source>
</evidence>
<evidence type="ECO:0000256" key="1">
    <source>
        <dbReference type="ARBA" id="ARBA00004141"/>
    </source>
</evidence>
<comment type="subcellular location">
    <subcellularLocation>
        <location evidence="1">Membrane</location>
        <topology evidence="1">Multi-pass membrane protein</topology>
    </subcellularLocation>
</comment>
<evidence type="ECO:0000256" key="5">
    <source>
        <dbReference type="SAM" id="Phobius"/>
    </source>
</evidence>
<dbReference type="STRING" id="1249552.PS2015_2575"/>
<evidence type="ECO:0000313" key="7">
    <source>
        <dbReference type="EMBL" id="ALO47208.1"/>
    </source>
</evidence>
<dbReference type="GO" id="GO:0016020">
    <property type="term" value="C:membrane"/>
    <property type="evidence" value="ECO:0007669"/>
    <property type="project" value="UniProtKB-SubCell"/>
</dbReference>
<evidence type="ECO:0000256" key="4">
    <source>
        <dbReference type="ARBA" id="ARBA00023136"/>
    </source>
</evidence>
<dbReference type="EMBL" id="CP013189">
    <property type="protein sequence ID" value="ALO47208.1"/>
    <property type="molecule type" value="Genomic_DNA"/>
</dbReference>
<protein>
    <submittedName>
        <fullName evidence="7">Putative membrane protein</fullName>
    </submittedName>
</protein>
<feature type="transmembrane region" description="Helical" evidence="5">
    <location>
        <begin position="29"/>
        <end position="47"/>
    </location>
</feature>
<feature type="transmembrane region" description="Helical" evidence="5">
    <location>
        <begin position="162"/>
        <end position="188"/>
    </location>
</feature>
<dbReference type="AlphaFoldDB" id="A0A0S2KFW9"/>
<keyword evidence="4 5" id="KW-0472">Membrane</keyword>
<feature type="transmembrane region" description="Helical" evidence="5">
    <location>
        <begin position="103"/>
        <end position="127"/>
    </location>
</feature>